<dbReference type="EMBL" id="UYRU01097099">
    <property type="protein sequence ID" value="VDN39924.1"/>
    <property type="molecule type" value="Genomic_DNA"/>
</dbReference>
<name>A0A3P7NB98_DIBLA</name>
<keyword evidence="2" id="KW-1185">Reference proteome</keyword>
<protein>
    <submittedName>
        <fullName evidence="1">Uncharacterized protein</fullName>
    </submittedName>
</protein>
<organism evidence="1 2">
    <name type="scientific">Dibothriocephalus latus</name>
    <name type="common">Fish tapeworm</name>
    <name type="synonym">Diphyllobothrium latum</name>
    <dbReference type="NCBI Taxonomy" id="60516"/>
    <lineage>
        <taxon>Eukaryota</taxon>
        <taxon>Metazoa</taxon>
        <taxon>Spiralia</taxon>
        <taxon>Lophotrochozoa</taxon>
        <taxon>Platyhelminthes</taxon>
        <taxon>Cestoda</taxon>
        <taxon>Eucestoda</taxon>
        <taxon>Diphyllobothriidea</taxon>
        <taxon>Diphyllobothriidae</taxon>
        <taxon>Dibothriocephalus</taxon>
    </lineage>
</organism>
<reference evidence="1 2" key="1">
    <citation type="submission" date="2018-11" db="EMBL/GenBank/DDBJ databases">
        <authorList>
            <consortium name="Pathogen Informatics"/>
        </authorList>
    </citation>
    <scope>NUCLEOTIDE SEQUENCE [LARGE SCALE GENOMIC DNA]</scope>
</reference>
<dbReference type="AlphaFoldDB" id="A0A3P7NB98"/>
<proteinExistence type="predicted"/>
<evidence type="ECO:0000313" key="1">
    <source>
        <dbReference type="EMBL" id="VDN39924.1"/>
    </source>
</evidence>
<evidence type="ECO:0000313" key="2">
    <source>
        <dbReference type="Proteomes" id="UP000281553"/>
    </source>
</evidence>
<dbReference type="Proteomes" id="UP000281553">
    <property type="component" value="Unassembled WGS sequence"/>
</dbReference>
<dbReference type="OrthoDB" id="10018316at2759"/>
<sequence length="124" mass="13757">MNHPLLPSVPQVMRLLCHVLRESHRCRLLFRKCNGFVRVIQEVVRLTGHFAPQNLTAADNSTPITDPISPQLLTSESKRQLLLLVKAVIAVLTLAMTFEPASAKHFAVEVSPPPSLSVVSFHVM</sequence>
<gene>
    <name evidence="1" type="ORF">DILT_LOCUS18066</name>
</gene>
<accession>A0A3P7NB98</accession>